<dbReference type="AlphaFoldDB" id="A0A927IUM8"/>
<keyword evidence="1" id="KW-0732">Signal</keyword>
<organism evidence="2 3">
    <name type="scientific">Devosia oryzisoli</name>
    <dbReference type="NCBI Taxonomy" id="2774138"/>
    <lineage>
        <taxon>Bacteria</taxon>
        <taxon>Pseudomonadati</taxon>
        <taxon>Pseudomonadota</taxon>
        <taxon>Alphaproteobacteria</taxon>
        <taxon>Hyphomicrobiales</taxon>
        <taxon>Devosiaceae</taxon>
        <taxon>Devosia</taxon>
    </lineage>
</organism>
<feature type="chain" id="PRO_5036677393" evidence="1">
    <location>
        <begin position="21"/>
        <end position="257"/>
    </location>
</feature>
<evidence type="ECO:0000313" key="2">
    <source>
        <dbReference type="EMBL" id="MBD8067023.1"/>
    </source>
</evidence>
<proteinExistence type="predicted"/>
<gene>
    <name evidence="2" type="ORF">IC608_16250</name>
</gene>
<sequence length="257" mass="27372">MIRSALALATLAASMAGAFAAPVSVTASYVMTVGRINVALMDVTLDDDGQRYGLDLSANVTGFGSMVASGTATARSTGSSGGPALQSESFTLETRANGEQFSVDVGYLGRDVSSFKVNPPVLDTPDRVPLERRHLTGVGDFLSAFVLKGEGLDKSLCQRDLNIFTGVERFDIAMAYVNTDEATSPRTGYQGPLVLCSIDYKPISGHYTSSDITNYLADSSRILIWYMPLSDTGFYIPYRAILGTTVGDLSMVLVGTR</sequence>
<protein>
    <submittedName>
        <fullName evidence="2">DUF3108 domain-containing protein</fullName>
    </submittedName>
</protein>
<comment type="caution">
    <text evidence="2">The sequence shown here is derived from an EMBL/GenBank/DDBJ whole genome shotgun (WGS) entry which is preliminary data.</text>
</comment>
<dbReference type="Proteomes" id="UP000654108">
    <property type="component" value="Unassembled WGS sequence"/>
</dbReference>
<evidence type="ECO:0000313" key="3">
    <source>
        <dbReference type="Proteomes" id="UP000654108"/>
    </source>
</evidence>
<accession>A0A927IUM8</accession>
<dbReference type="RefSeq" id="WP_191777717.1">
    <property type="nucleotide sequence ID" value="NZ_JACYFU010000005.1"/>
</dbReference>
<keyword evidence="3" id="KW-1185">Reference proteome</keyword>
<dbReference type="EMBL" id="JACYFU010000005">
    <property type="protein sequence ID" value="MBD8067023.1"/>
    <property type="molecule type" value="Genomic_DNA"/>
</dbReference>
<name>A0A927IUM8_9HYPH</name>
<evidence type="ECO:0000256" key="1">
    <source>
        <dbReference type="SAM" id="SignalP"/>
    </source>
</evidence>
<feature type="signal peptide" evidence="1">
    <location>
        <begin position="1"/>
        <end position="20"/>
    </location>
</feature>
<reference evidence="2" key="1">
    <citation type="submission" date="2020-09" db="EMBL/GenBank/DDBJ databases">
        <title>Genome seq and assembly of Devosia sp.</title>
        <authorList>
            <person name="Chhetri G."/>
        </authorList>
    </citation>
    <scope>NUCLEOTIDE SEQUENCE</scope>
    <source>
        <strain evidence="2">PTR5</strain>
    </source>
</reference>